<proteinExistence type="predicted"/>
<keyword evidence="2" id="KW-1185">Reference proteome</keyword>
<reference evidence="1" key="1">
    <citation type="submission" date="2023-04" db="EMBL/GenBank/DDBJ databases">
        <title>Draft Genome sequencing of Naganishia species isolated from polar environments using Oxford Nanopore Technology.</title>
        <authorList>
            <person name="Leo P."/>
            <person name="Venkateswaran K."/>
        </authorList>
    </citation>
    <scope>NUCLEOTIDE SEQUENCE</scope>
    <source>
        <strain evidence="1">DBVPG 5303</strain>
    </source>
</reference>
<organism evidence="1 2">
    <name type="scientific">Naganishia onofrii</name>
    <dbReference type="NCBI Taxonomy" id="1851511"/>
    <lineage>
        <taxon>Eukaryota</taxon>
        <taxon>Fungi</taxon>
        <taxon>Dikarya</taxon>
        <taxon>Basidiomycota</taxon>
        <taxon>Agaricomycotina</taxon>
        <taxon>Tremellomycetes</taxon>
        <taxon>Filobasidiales</taxon>
        <taxon>Filobasidiaceae</taxon>
        <taxon>Naganishia</taxon>
    </lineage>
</organism>
<comment type="caution">
    <text evidence="1">The sequence shown here is derived from an EMBL/GenBank/DDBJ whole genome shotgun (WGS) entry which is preliminary data.</text>
</comment>
<evidence type="ECO:0000313" key="1">
    <source>
        <dbReference type="EMBL" id="KAJ9122046.1"/>
    </source>
</evidence>
<accession>A0ACC2XEH9</accession>
<dbReference type="EMBL" id="JASBWV010000015">
    <property type="protein sequence ID" value="KAJ9122046.1"/>
    <property type="molecule type" value="Genomic_DNA"/>
</dbReference>
<gene>
    <name evidence="1" type="ORF">QFC24_004273</name>
</gene>
<dbReference type="Proteomes" id="UP001234202">
    <property type="component" value="Unassembled WGS sequence"/>
</dbReference>
<evidence type="ECO:0000313" key="2">
    <source>
        <dbReference type="Proteomes" id="UP001234202"/>
    </source>
</evidence>
<name>A0ACC2XEH9_9TREE</name>
<protein>
    <submittedName>
        <fullName evidence="1">Uncharacterized protein</fullName>
    </submittedName>
</protein>
<sequence length="1396" mass="152578">MQDQEFKAMVHAGDEEVRERHPTSASSSALNQRGDIALSSSSASVPVSPTLTKDLEKNGLDAMSLSKWNRLAEKGGIGTAIALEDYVANRKGELMFFAGDKITVLRVLIEESTYLGQCEGVIGRFYHEHVQFVQGLLSTQPQSGPSSSSLDHSTGLTTTSPETLRAISTPTPQPSDLTPSNGFGRLSFVTGQSRLDKDTSRTGTNDVKVSAIPLATEPHEEVEARNPSETSNSSSVYHTDEGRPISDAFISSPTRLHQPNLNSSNKPDEEEVRAMALTLKTFAKDDDNDLDVHEGLRSRQSRRSSTENSDATWSSADEDESDEDSDASIRYPTTVSFIDRIKALRIPMTAAQEMQSTIPQNVESSEVDDRLDGPERIPQNRANEEPLQWLETPEKTALMSITPPPRPERSLFRDQQSGIITPGESSGVAPGGSISPVDDIQVIEAFKAHVIPAESVVHLGNAIDTTTSSLTEGREKPVLTLTRESSQFEYSTGLSAVSTPSGIDKPEERTSSLILPSLHHPSEDQSADLSSRAATATEGGTNAEDLLQIPEPVAREIANRFSTASDVLRKNYVNDAGVQSYFPVVEDVASVKEAAVVSDEPPTGKGVEDNIENSSLEAEAHMIPVPTGEVETISAQSTSDVTEVDPSLSEIPQASPKPGIAEEESDDEWDVSNDYARFSTSTPSEPTETLPETRKHLSVLSDSTNMINNTKMLEQDTPMDMPKKAGKGILKVQTSQSPSTPQQNGFSPQSIRTPTNVQALRNASLEASLSPDTARFRAFSFVSAAATGTPTKDAESLDTQCSALSPEGQQSAIATKLVQDDTLHGQLSMELSSARHPVPINFLLGQSVNRPQSATRNDSPLYSTPHDIPFHRGESVSPSPTLNRPSPSAPASPFFPSSFEKPRAKSFSTVEVPLPMHHNDSTNPLIAVYTGVTMQTPAATKQHQGKENRTEGSRRSSLSRTSTSKLSAIRRKLSLRGEQRPDMAAILAKEGVPPLPTSSHSTPSTSHSTRESSPGQANIQISERKAAEAQNSLAFGIPTSTATVGLDLPPLSINTSNSFPPRTSIGHDDYRSPSVAEAKFEMQDLPDRLASTSIPNNEPIYDRYGFLALESPVPQSFATTQPSEKEISKLEQTLLALTEHPPTSSSEKKVTHLVESHHIPPSVRGRVWQWLLHAPPIPHNQYQAQVDSYEIPPLRMDPGLLQVFMHGFHTVEQMMFLYITQNRSPPSPDTIWIASLFLTQSFHEAEGYALYQGFLQRMTDNGTDKQIKSWAQTIHEVIHAHDPELAQHLAKCLDLYYIPLRRWIFTMFAEALPLPTCLRAMDLVIVQGPPAIMKLACTIFLMLGKQIIKLVEPSEIINLLLHPPQDWMSPDNVFRAMSRITLPKKSHRPIEVGKRR</sequence>